<dbReference type="SUPFAM" id="SSF55874">
    <property type="entry name" value="ATPase domain of HSP90 chaperone/DNA topoisomerase II/histidine kinase"/>
    <property type="match status" value="1"/>
</dbReference>
<feature type="domain" description="Histidine kinase" evidence="5">
    <location>
        <begin position="144"/>
        <end position="365"/>
    </location>
</feature>
<dbReference type="PANTHER" id="PTHR43547:SF2">
    <property type="entry name" value="HYBRID SIGNAL TRANSDUCTION HISTIDINE KINASE C"/>
    <property type="match status" value="1"/>
</dbReference>
<dbReference type="InterPro" id="IPR011006">
    <property type="entry name" value="CheY-like_superfamily"/>
</dbReference>
<dbReference type="Gene3D" id="1.10.287.130">
    <property type="match status" value="1"/>
</dbReference>
<evidence type="ECO:0000259" key="6">
    <source>
        <dbReference type="PROSITE" id="PS50110"/>
    </source>
</evidence>
<evidence type="ECO:0000256" key="4">
    <source>
        <dbReference type="PROSITE-ProRule" id="PRU00169"/>
    </source>
</evidence>
<dbReference type="SMART" id="SM00448">
    <property type="entry name" value="REC"/>
    <property type="match status" value="1"/>
</dbReference>
<feature type="domain" description="Response regulatory" evidence="6">
    <location>
        <begin position="4"/>
        <end position="120"/>
    </location>
</feature>
<comment type="caution">
    <text evidence="7">The sequence shown here is derived from an EMBL/GenBank/DDBJ whole genome shotgun (WGS) entry which is preliminary data.</text>
</comment>
<evidence type="ECO:0000313" key="8">
    <source>
        <dbReference type="Proteomes" id="UP000274271"/>
    </source>
</evidence>
<evidence type="ECO:0000259" key="5">
    <source>
        <dbReference type="PROSITE" id="PS50109"/>
    </source>
</evidence>
<dbReference type="SUPFAM" id="SSF47384">
    <property type="entry name" value="Homodimeric domain of signal transducing histidine kinase"/>
    <property type="match status" value="1"/>
</dbReference>
<accession>A0A3P1CKN8</accession>
<proteinExistence type="predicted"/>
<dbReference type="Gene3D" id="3.30.565.10">
    <property type="entry name" value="Histidine kinase-like ATPase, C-terminal domain"/>
    <property type="match status" value="1"/>
</dbReference>
<keyword evidence="8" id="KW-1185">Reference proteome</keyword>
<dbReference type="OrthoDB" id="9781208at2"/>
<dbReference type="InterPro" id="IPR001789">
    <property type="entry name" value="Sig_transdc_resp-reg_receiver"/>
</dbReference>
<dbReference type="PROSITE" id="PS50109">
    <property type="entry name" value="HIS_KIN"/>
    <property type="match status" value="1"/>
</dbReference>
<dbReference type="EC" id="2.7.13.3" evidence="2"/>
<dbReference type="SMART" id="SM00387">
    <property type="entry name" value="HATPase_c"/>
    <property type="match status" value="1"/>
</dbReference>
<dbReference type="Gene3D" id="3.40.50.2300">
    <property type="match status" value="1"/>
</dbReference>
<dbReference type="PRINTS" id="PR00344">
    <property type="entry name" value="BCTRLSENSOR"/>
</dbReference>
<evidence type="ECO:0000256" key="1">
    <source>
        <dbReference type="ARBA" id="ARBA00000085"/>
    </source>
</evidence>
<dbReference type="RefSeq" id="WP_124907789.1">
    <property type="nucleotide sequence ID" value="NZ_RQJP01000003.1"/>
</dbReference>
<dbReference type="InterPro" id="IPR005467">
    <property type="entry name" value="His_kinase_dom"/>
</dbReference>
<dbReference type="PROSITE" id="PS50110">
    <property type="entry name" value="RESPONSE_REGULATORY"/>
    <property type="match status" value="1"/>
</dbReference>
<dbReference type="Pfam" id="PF02518">
    <property type="entry name" value="HATPase_c"/>
    <property type="match status" value="1"/>
</dbReference>
<comment type="catalytic activity">
    <reaction evidence="1">
        <text>ATP + protein L-histidine = ADP + protein N-phospho-L-histidine.</text>
        <dbReference type="EC" id="2.7.13.3"/>
    </reaction>
</comment>
<dbReference type="SUPFAM" id="SSF52172">
    <property type="entry name" value="CheY-like"/>
    <property type="match status" value="1"/>
</dbReference>
<dbReference type="PANTHER" id="PTHR43547">
    <property type="entry name" value="TWO-COMPONENT HISTIDINE KINASE"/>
    <property type="match status" value="1"/>
</dbReference>
<dbReference type="InterPro" id="IPR003594">
    <property type="entry name" value="HATPase_dom"/>
</dbReference>
<dbReference type="SMART" id="SM00388">
    <property type="entry name" value="HisKA"/>
    <property type="match status" value="1"/>
</dbReference>
<evidence type="ECO:0000313" key="7">
    <source>
        <dbReference type="EMBL" id="RRB13892.1"/>
    </source>
</evidence>
<dbReference type="InterPro" id="IPR003661">
    <property type="entry name" value="HisK_dim/P_dom"/>
</dbReference>
<protein>
    <recommendedName>
        <fullName evidence="2">histidine kinase</fullName>
        <ecNumber evidence="2">2.7.13.3</ecNumber>
    </recommendedName>
</protein>
<reference evidence="7 8" key="1">
    <citation type="submission" date="2018-11" db="EMBL/GenBank/DDBJ databases">
        <authorList>
            <person name="Zhou Z."/>
            <person name="Wang G."/>
        </authorList>
    </citation>
    <scope>NUCLEOTIDE SEQUENCE [LARGE SCALE GENOMIC DNA]</scope>
    <source>
        <strain evidence="7 8">KCTC42998</strain>
    </source>
</reference>
<dbReference type="AlphaFoldDB" id="A0A3P1CKN8"/>
<dbReference type="InterPro" id="IPR036097">
    <property type="entry name" value="HisK_dim/P_sf"/>
</dbReference>
<sequence>MATKILYIEDETHIRENTADLLRLHEYAVTTAANGREGISQAMLSPPDLILCDIRMPHLDGYQVLDTIREYRPLATVPFIFLSAKTDEIDVRRGMALGADDYLKKPFTLDSLLLAVESRLQRETLREADLQARVEVLRQTMTRVSNHEYNTPLGGILGFASLMMAHYDEFDREESLSMLAMIKACSLRLKRSLDNLRLMETLQQVKPGQTEYTFFTNGASRIDPDRVQQQIHTLNDRLDASISCQPEVESANIALSDHNLGIILDELLDNAHKFSRGPHPIQITGRQAGLNYQLTIANQGLPFKAEDVARIAPFVQFDRHQYEQQGSGVGLAIVKKLLDLNHGLLSIDSLPAGETSVAIILPLAR</sequence>
<evidence type="ECO:0000256" key="2">
    <source>
        <dbReference type="ARBA" id="ARBA00012438"/>
    </source>
</evidence>
<keyword evidence="7" id="KW-0808">Transferase</keyword>
<organism evidence="7 8">
    <name type="scientific">Larkinella knui</name>
    <dbReference type="NCBI Taxonomy" id="2025310"/>
    <lineage>
        <taxon>Bacteria</taxon>
        <taxon>Pseudomonadati</taxon>
        <taxon>Bacteroidota</taxon>
        <taxon>Cytophagia</taxon>
        <taxon>Cytophagales</taxon>
        <taxon>Spirosomataceae</taxon>
        <taxon>Larkinella</taxon>
    </lineage>
</organism>
<gene>
    <name evidence="7" type="ORF">EHT87_16680</name>
</gene>
<dbReference type="InterPro" id="IPR036890">
    <property type="entry name" value="HATPase_C_sf"/>
</dbReference>
<dbReference type="Pfam" id="PF00072">
    <property type="entry name" value="Response_reg"/>
    <property type="match status" value="1"/>
</dbReference>
<feature type="modified residue" description="4-aspartylphosphate" evidence="4">
    <location>
        <position position="53"/>
    </location>
</feature>
<evidence type="ECO:0000256" key="3">
    <source>
        <dbReference type="ARBA" id="ARBA00022553"/>
    </source>
</evidence>
<dbReference type="EMBL" id="RQJP01000003">
    <property type="protein sequence ID" value="RRB13892.1"/>
    <property type="molecule type" value="Genomic_DNA"/>
</dbReference>
<dbReference type="GO" id="GO:0000155">
    <property type="term" value="F:phosphorelay sensor kinase activity"/>
    <property type="evidence" value="ECO:0007669"/>
    <property type="project" value="InterPro"/>
</dbReference>
<keyword evidence="7" id="KW-0418">Kinase</keyword>
<dbReference type="Proteomes" id="UP000274271">
    <property type="component" value="Unassembled WGS sequence"/>
</dbReference>
<dbReference type="Pfam" id="PF00512">
    <property type="entry name" value="HisKA"/>
    <property type="match status" value="1"/>
</dbReference>
<dbReference type="CDD" id="cd17574">
    <property type="entry name" value="REC_OmpR"/>
    <property type="match status" value="1"/>
</dbReference>
<keyword evidence="3 4" id="KW-0597">Phosphoprotein</keyword>
<dbReference type="InterPro" id="IPR004358">
    <property type="entry name" value="Sig_transdc_His_kin-like_C"/>
</dbReference>
<name>A0A3P1CKN8_9BACT</name>